<evidence type="ECO:0000313" key="7">
    <source>
        <dbReference type="EMBL" id="TGA98594.1"/>
    </source>
</evidence>
<evidence type="ECO:0000256" key="4">
    <source>
        <dbReference type="ARBA" id="ARBA00022807"/>
    </source>
</evidence>
<evidence type="ECO:0000259" key="6">
    <source>
        <dbReference type="PROSITE" id="PS51935"/>
    </source>
</evidence>
<dbReference type="SUPFAM" id="SSF54001">
    <property type="entry name" value="Cysteine proteinases"/>
    <property type="match status" value="1"/>
</dbReference>
<dbReference type="Gene3D" id="3.90.1720.10">
    <property type="entry name" value="endopeptidase domain like (from Nostoc punctiforme)"/>
    <property type="match status" value="1"/>
</dbReference>
<dbReference type="RefSeq" id="WP_135348073.1">
    <property type="nucleotide sequence ID" value="NZ_SRJD01000006.1"/>
</dbReference>
<dbReference type="Pfam" id="PF00877">
    <property type="entry name" value="NLPC_P60"/>
    <property type="match status" value="1"/>
</dbReference>
<dbReference type="Pfam" id="PF13702">
    <property type="entry name" value="Lysozyme_like"/>
    <property type="match status" value="1"/>
</dbReference>
<dbReference type="PANTHER" id="PTHR47053">
    <property type="entry name" value="MUREIN DD-ENDOPEPTIDASE MEPH-RELATED"/>
    <property type="match status" value="1"/>
</dbReference>
<keyword evidence="2" id="KW-0645">Protease</keyword>
<dbReference type="OrthoDB" id="9813368at2"/>
<dbReference type="GO" id="GO:0008234">
    <property type="term" value="F:cysteine-type peptidase activity"/>
    <property type="evidence" value="ECO:0007669"/>
    <property type="project" value="UniProtKB-KW"/>
</dbReference>
<name>A0A4Z0GQ62_9BACL</name>
<comment type="caution">
    <text evidence="7">The sequence shown here is derived from an EMBL/GenBank/DDBJ whole genome shotgun (WGS) entry which is preliminary data.</text>
</comment>
<feature type="transmembrane region" description="Helical" evidence="5">
    <location>
        <begin position="17"/>
        <end position="43"/>
    </location>
</feature>
<evidence type="ECO:0000256" key="5">
    <source>
        <dbReference type="SAM" id="Phobius"/>
    </source>
</evidence>
<dbReference type="InterPro" id="IPR047194">
    <property type="entry name" value="CwlT-like_lysozyme"/>
</dbReference>
<protein>
    <submittedName>
        <fullName evidence="7">Lytic transglycosylase</fullName>
    </submittedName>
</protein>
<dbReference type="EMBL" id="SRJD01000006">
    <property type="protein sequence ID" value="TGA98594.1"/>
    <property type="molecule type" value="Genomic_DNA"/>
</dbReference>
<feature type="domain" description="NlpC/P60" evidence="6">
    <location>
        <begin position="213"/>
        <end position="341"/>
    </location>
</feature>
<dbReference type="Proteomes" id="UP000298347">
    <property type="component" value="Unassembled WGS sequence"/>
</dbReference>
<gene>
    <name evidence="7" type="ORF">E4665_06950</name>
</gene>
<dbReference type="CDD" id="cd16891">
    <property type="entry name" value="CwlT-like"/>
    <property type="match status" value="1"/>
</dbReference>
<keyword evidence="5" id="KW-0472">Membrane</keyword>
<keyword evidence="5" id="KW-0812">Transmembrane</keyword>
<keyword evidence="3" id="KW-0378">Hydrolase</keyword>
<reference evidence="7 8" key="1">
    <citation type="journal article" date="2015" name="Int. J. Syst. Evol. Microbiol.">
        <title>Sporolactobacillus shoreae sp. nov. and Sporolactobacillus spathodeae sp. nov., two spore-forming lactic acid bacteria isolated from tree barks in Thailand.</title>
        <authorList>
            <person name="Thamacharoensuk T."/>
            <person name="Kitahara M."/>
            <person name="Ohkuma M."/>
            <person name="Thongchul N."/>
            <person name="Tanasupawat S."/>
        </authorList>
    </citation>
    <scope>NUCLEOTIDE SEQUENCE [LARGE SCALE GENOMIC DNA]</scope>
    <source>
        <strain evidence="7 8">BK92</strain>
    </source>
</reference>
<dbReference type="AlphaFoldDB" id="A0A4Z0GQ62"/>
<evidence type="ECO:0000256" key="1">
    <source>
        <dbReference type="ARBA" id="ARBA00007074"/>
    </source>
</evidence>
<evidence type="ECO:0000256" key="3">
    <source>
        <dbReference type="ARBA" id="ARBA00022801"/>
    </source>
</evidence>
<evidence type="ECO:0000313" key="8">
    <source>
        <dbReference type="Proteomes" id="UP000298347"/>
    </source>
</evidence>
<keyword evidence="8" id="KW-1185">Reference proteome</keyword>
<dbReference type="InterPro" id="IPR051202">
    <property type="entry name" value="Peptidase_C40"/>
</dbReference>
<dbReference type="InterPro" id="IPR000064">
    <property type="entry name" value="NLP_P60_dom"/>
</dbReference>
<evidence type="ECO:0000256" key="2">
    <source>
        <dbReference type="ARBA" id="ARBA00022670"/>
    </source>
</evidence>
<dbReference type="SUPFAM" id="SSF53955">
    <property type="entry name" value="Lysozyme-like"/>
    <property type="match status" value="1"/>
</dbReference>
<keyword evidence="4" id="KW-0788">Thiol protease</keyword>
<organism evidence="7 8">
    <name type="scientific">Sporolactobacillus shoreae</name>
    <dbReference type="NCBI Taxonomy" id="1465501"/>
    <lineage>
        <taxon>Bacteria</taxon>
        <taxon>Bacillati</taxon>
        <taxon>Bacillota</taxon>
        <taxon>Bacilli</taxon>
        <taxon>Bacillales</taxon>
        <taxon>Sporolactobacillaceae</taxon>
        <taxon>Sporolactobacillus</taxon>
    </lineage>
</organism>
<dbReference type="GO" id="GO:0006508">
    <property type="term" value="P:proteolysis"/>
    <property type="evidence" value="ECO:0007669"/>
    <property type="project" value="UniProtKB-KW"/>
</dbReference>
<dbReference type="Gene3D" id="1.10.530.10">
    <property type="match status" value="1"/>
</dbReference>
<keyword evidence="5" id="KW-1133">Transmembrane helix</keyword>
<dbReference type="InterPro" id="IPR038765">
    <property type="entry name" value="Papain-like_cys_pep_sf"/>
</dbReference>
<accession>A0A4Z0GQ62</accession>
<proteinExistence type="inferred from homology"/>
<dbReference type="InterPro" id="IPR023346">
    <property type="entry name" value="Lysozyme-like_dom_sf"/>
</dbReference>
<dbReference type="PROSITE" id="PS51935">
    <property type="entry name" value="NLPC_P60"/>
    <property type="match status" value="1"/>
</dbReference>
<comment type="similarity">
    <text evidence="1">Belongs to the peptidase C40 family.</text>
</comment>
<dbReference type="PANTHER" id="PTHR47053:SF5">
    <property type="entry name" value="BIFUNCTIONAL MURAMIDASE_DL-ENDOPEPTIDASE CWLT"/>
    <property type="match status" value="1"/>
</dbReference>
<sequence length="343" mass="36719">MAAPAAGAIRKAVSRKLLFWLLGGAGFSGVFILVVVLALVAMLTGILSSPDTGTTDGTLNVSPDVLRYKALVEQNCKKNGIPDQVNVVLAIMMQESGGDRSDVMQDGASNPTDSIINGVKEYAKDYKAAQKAEQNRLETALQAYNFGYGFIDYAIKQSGGYSKSTAIAFASIYSNGRMRKDGTYAYGDQDYVPHVERYLVPTAGQGSPILASTPQVAAAIAAGETYIGRSTYVFGGGRNQSDIAAGRFDCSSFVHYAFAQAGVNVGWTTDQLVTEGHRVSFSQIRAGDLVFFDTYKTNGHVGIWMGSGDQFLNCNDSHGVTISSLSNSYWKSHFKGVVVQLAQ</sequence>